<dbReference type="EMBL" id="VAUV01000022">
    <property type="protein sequence ID" value="TLD68580.1"/>
    <property type="molecule type" value="Genomic_DNA"/>
</dbReference>
<evidence type="ECO:0000256" key="1">
    <source>
        <dbReference type="SAM" id="MobiDB-lite"/>
    </source>
</evidence>
<proteinExistence type="predicted"/>
<keyword evidence="2" id="KW-0812">Transmembrane</keyword>
<feature type="region of interest" description="Disordered" evidence="1">
    <location>
        <begin position="226"/>
        <end position="250"/>
    </location>
</feature>
<keyword evidence="2" id="KW-1133">Transmembrane helix</keyword>
<sequence length="250" mass="27991">MHIFNYYLTPQALLIISAVIIGIAFHILASNKRRKLALQQDATAAEKLGLHPTFSPARAPQWRNITSIVESGVVVAEGELHGLPSHLLSHFSTRKRHNISNPHRVHFTFTLPTPAPHILRIHPKIPLWTQARRPAEPQVQTGDDAFDQSSEVFCKQPARAQQLLDTTTRQTLIATLRELTSTQDSSIPHAIAAKTFGTIKINQTVLIYTQNCRATDHAIHQISTLAPPPRLSRHPQRQTLISSRDRQPTT</sequence>
<name>A0A5R8K8G6_9BACT</name>
<organism evidence="3 4">
    <name type="scientific">Phragmitibacter flavus</name>
    <dbReference type="NCBI Taxonomy" id="2576071"/>
    <lineage>
        <taxon>Bacteria</taxon>
        <taxon>Pseudomonadati</taxon>
        <taxon>Verrucomicrobiota</taxon>
        <taxon>Verrucomicrobiia</taxon>
        <taxon>Verrucomicrobiales</taxon>
        <taxon>Verrucomicrobiaceae</taxon>
        <taxon>Phragmitibacter</taxon>
    </lineage>
</organism>
<keyword evidence="2" id="KW-0472">Membrane</keyword>
<dbReference type="Proteomes" id="UP000306196">
    <property type="component" value="Unassembled WGS sequence"/>
</dbReference>
<evidence type="ECO:0000313" key="3">
    <source>
        <dbReference type="EMBL" id="TLD68580.1"/>
    </source>
</evidence>
<keyword evidence="4" id="KW-1185">Reference proteome</keyword>
<evidence type="ECO:0000313" key="4">
    <source>
        <dbReference type="Proteomes" id="UP000306196"/>
    </source>
</evidence>
<dbReference type="AlphaFoldDB" id="A0A5R8K8G6"/>
<protein>
    <submittedName>
        <fullName evidence="3">Uncharacterized protein</fullName>
    </submittedName>
</protein>
<dbReference type="RefSeq" id="WP_138088457.1">
    <property type="nucleotide sequence ID" value="NZ_VAUV01000022.1"/>
</dbReference>
<reference evidence="3 4" key="1">
    <citation type="submission" date="2019-05" db="EMBL/GenBank/DDBJ databases">
        <title>Verrucobacter flavum gen. nov., sp. nov. a new member of the family Verrucomicrobiaceae.</title>
        <authorList>
            <person name="Szuroczki S."/>
            <person name="Abbaszade G."/>
            <person name="Szabo A."/>
            <person name="Felfoldi T."/>
            <person name="Schumann P."/>
            <person name="Boka K."/>
            <person name="Keki Z."/>
            <person name="Toumi M."/>
            <person name="Toth E."/>
        </authorList>
    </citation>
    <scope>NUCLEOTIDE SEQUENCE [LARGE SCALE GENOMIC DNA]</scope>
    <source>
        <strain evidence="3 4">MG-N-17</strain>
    </source>
</reference>
<gene>
    <name evidence="3" type="ORF">FEM03_21925</name>
</gene>
<feature type="transmembrane region" description="Helical" evidence="2">
    <location>
        <begin position="12"/>
        <end position="29"/>
    </location>
</feature>
<accession>A0A5R8K8G6</accession>
<evidence type="ECO:0000256" key="2">
    <source>
        <dbReference type="SAM" id="Phobius"/>
    </source>
</evidence>
<comment type="caution">
    <text evidence="3">The sequence shown here is derived from an EMBL/GenBank/DDBJ whole genome shotgun (WGS) entry which is preliminary data.</text>
</comment>